<dbReference type="GeneID" id="130464376"/>
<accession>A0ABM3R2R5</accession>
<evidence type="ECO:0000313" key="3">
    <source>
        <dbReference type="RefSeq" id="XP_056689890.1"/>
    </source>
</evidence>
<feature type="region of interest" description="Disordered" evidence="1">
    <location>
        <begin position="46"/>
        <end position="92"/>
    </location>
</feature>
<reference evidence="3" key="2">
    <citation type="submission" date="2025-08" db="UniProtKB">
        <authorList>
            <consortium name="RefSeq"/>
        </authorList>
    </citation>
    <scope>IDENTIFICATION</scope>
    <source>
        <tissue evidence="3">Leaf</tissue>
    </source>
</reference>
<reference evidence="2" key="1">
    <citation type="journal article" date="2021" name="Nat. Commun.">
        <title>Genomic analyses provide insights into spinach domestication and the genetic basis of agronomic traits.</title>
        <authorList>
            <person name="Cai X."/>
            <person name="Sun X."/>
            <person name="Xu C."/>
            <person name="Sun H."/>
            <person name="Wang X."/>
            <person name="Ge C."/>
            <person name="Zhang Z."/>
            <person name="Wang Q."/>
            <person name="Fei Z."/>
            <person name="Jiao C."/>
            <person name="Wang Q."/>
        </authorList>
    </citation>
    <scope>NUCLEOTIDE SEQUENCE [LARGE SCALE GENOMIC DNA]</scope>
    <source>
        <strain evidence="2">cv. Varoflay</strain>
    </source>
</reference>
<dbReference type="RefSeq" id="XP_056689890.1">
    <property type="nucleotide sequence ID" value="XM_056833912.1"/>
</dbReference>
<sequence>MSDAFDSENPSTPDYTSASSTSYSISSTSFVSLSSDEEVRAFAETRTKSVHDVMSRSNPAVIPISSDEGSSRGDPSSLVNTGHAPTVSMSDLSPSYRQTLRELLLACLARTVRVNPPPSAPSGLDVQPLSEWAWLYDFTDLDEASESFESLHISLLETTPTRTNE</sequence>
<evidence type="ECO:0000256" key="1">
    <source>
        <dbReference type="SAM" id="MobiDB-lite"/>
    </source>
</evidence>
<name>A0ABM3R2R5_SPIOL</name>
<feature type="compositionally biased region" description="Low complexity" evidence="1">
    <location>
        <begin position="11"/>
        <end position="24"/>
    </location>
</feature>
<organism evidence="2 3">
    <name type="scientific">Spinacia oleracea</name>
    <name type="common">Spinach</name>
    <dbReference type="NCBI Taxonomy" id="3562"/>
    <lineage>
        <taxon>Eukaryota</taxon>
        <taxon>Viridiplantae</taxon>
        <taxon>Streptophyta</taxon>
        <taxon>Embryophyta</taxon>
        <taxon>Tracheophyta</taxon>
        <taxon>Spermatophyta</taxon>
        <taxon>Magnoliopsida</taxon>
        <taxon>eudicotyledons</taxon>
        <taxon>Gunneridae</taxon>
        <taxon>Pentapetalae</taxon>
        <taxon>Caryophyllales</taxon>
        <taxon>Chenopodiaceae</taxon>
        <taxon>Chenopodioideae</taxon>
        <taxon>Anserineae</taxon>
        <taxon>Spinacia</taxon>
    </lineage>
</organism>
<protein>
    <submittedName>
        <fullName evidence="3">Uncharacterized protein</fullName>
    </submittedName>
</protein>
<gene>
    <name evidence="3" type="primary">LOC130464376</name>
</gene>
<proteinExistence type="predicted"/>
<evidence type="ECO:0000313" key="2">
    <source>
        <dbReference type="Proteomes" id="UP000813463"/>
    </source>
</evidence>
<keyword evidence="2" id="KW-1185">Reference proteome</keyword>
<dbReference type="Proteomes" id="UP000813463">
    <property type="component" value="Chromosome 6"/>
</dbReference>
<feature type="region of interest" description="Disordered" evidence="1">
    <location>
        <begin position="1"/>
        <end position="24"/>
    </location>
</feature>